<evidence type="ECO:0000259" key="9">
    <source>
        <dbReference type="PROSITE" id="PS50071"/>
    </source>
</evidence>
<dbReference type="InterPro" id="IPR009057">
    <property type="entry name" value="Homeodomain-like_sf"/>
</dbReference>
<dbReference type="SUPFAM" id="SSF46689">
    <property type="entry name" value="Homeodomain-like"/>
    <property type="match status" value="1"/>
</dbReference>
<dbReference type="RefSeq" id="XP_024085580.1">
    <property type="nucleotide sequence ID" value="XM_024229812.1"/>
</dbReference>
<evidence type="ECO:0000256" key="7">
    <source>
        <dbReference type="RuleBase" id="RU000682"/>
    </source>
</evidence>
<evidence type="ECO:0000256" key="4">
    <source>
        <dbReference type="ARBA" id="ARBA00023155"/>
    </source>
</evidence>
<keyword evidence="5 6" id="KW-0539">Nucleus</keyword>
<feature type="region of interest" description="Disordered" evidence="8">
    <location>
        <begin position="24"/>
        <end position="76"/>
    </location>
</feature>
<proteinExistence type="predicted"/>
<evidence type="ECO:0000256" key="5">
    <source>
        <dbReference type="ARBA" id="ARBA00023242"/>
    </source>
</evidence>
<evidence type="ECO:0000256" key="1">
    <source>
        <dbReference type="ARBA" id="ARBA00004123"/>
    </source>
</evidence>
<evidence type="ECO:0000313" key="10">
    <source>
        <dbReference type="EnsemblMetazoa" id="XP_024085580.1"/>
    </source>
</evidence>
<feature type="region of interest" description="Disordered" evidence="8">
    <location>
        <begin position="130"/>
        <end position="152"/>
    </location>
</feature>
<dbReference type="SMART" id="SM00389">
    <property type="entry name" value="HOX"/>
    <property type="match status" value="1"/>
</dbReference>
<dbReference type="PANTHER" id="PTHR24329:SF543">
    <property type="entry name" value="FI01017P-RELATED"/>
    <property type="match status" value="1"/>
</dbReference>
<dbReference type="InterPro" id="IPR017970">
    <property type="entry name" value="Homeobox_CS"/>
</dbReference>
<dbReference type="OMA" id="PRNTYTI"/>
<evidence type="ECO:0000256" key="2">
    <source>
        <dbReference type="ARBA" id="ARBA00022473"/>
    </source>
</evidence>
<keyword evidence="3 6" id="KW-0238">DNA-binding</keyword>
<keyword evidence="4 6" id="KW-0371">Homeobox</keyword>
<feature type="compositionally biased region" description="Polar residues" evidence="8">
    <location>
        <begin position="32"/>
        <end position="49"/>
    </location>
</feature>
<name>A0A8I6SPR0_CIMLE</name>
<reference evidence="10" key="1">
    <citation type="submission" date="2022-01" db="UniProtKB">
        <authorList>
            <consortium name="EnsemblMetazoa"/>
        </authorList>
    </citation>
    <scope>IDENTIFICATION</scope>
</reference>
<dbReference type="PROSITE" id="PS00027">
    <property type="entry name" value="HOMEOBOX_1"/>
    <property type="match status" value="1"/>
</dbReference>
<dbReference type="Pfam" id="PF00046">
    <property type="entry name" value="Homeodomain"/>
    <property type="match status" value="1"/>
</dbReference>
<evidence type="ECO:0000256" key="8">
    <source>
        <dbReference type="SAM" id="MobiDB-lite"/>
    </source>
</evidence>
<protein>
    <recommendedName>
        <fullName evidence="9">Homeobox domain-containing protein</fullName>
    </recommendedName>
</protein>
<dbReference type="EnsemblMetazoa" id="XM_024229812.1">
    <property type="protein sequence ID" value="XP_024085580.1"/>
    <property type="gene ID" value="LOC106673590"/>
</dbReference>
<feature type="compositionally biased region" description="Pro residues" evidence="8">
    <location>
        <begin position="202"/>
        <end position="212"/>
    </location>
</feature>
<dbReference type="GO" id="GO:0005634">
    <property type="term" value="C:nucleus"/>
    <property type="evidence" value="ECO:0007669"/>
    <property type="project" value="UniProtKB-SubCell"/>
</dbReference>
<dbReference type="PANTHER" id="PTHR24329">
    <property type="entry name" value="HOMEOBOX PROTEIN ARISTALESS"/>
    <property type="match status" value="1"/>
</dbReference>
<dbReference type="Proteomes" id="UP000494040">
    <property type="component" value="Unassembled WGS sequence"/>
</dbReference>
<sequence>MEQSRPTLTITSRPRNTYTIDQILGNAKHPNTDSTDMGSSDCTPGSSGPRTKEEVTTAVAEGEEEGKPRKIRRSRTTFTTYQLHQLERAFDKTQYPDVFTREELAMRLDLSEARVQVWFQNRRAKWRKREKAMGREASGGYVQSDHPSGYGGEVDPLWVPPGMIGLPWPKGPVGPPLQALLTHYMLAGVPPIPFLGRRLPSPTSPPISPRPPQDASAPVFLKHEVFYPTTPESKE</sequence>
<dbReference type="FunFam" id="1.10.10.60:FF:000102">
    <property type="entry name" value="Aristaless related homeobox"/>
    <property type="match status" value="1"/>
</dbReference>
<dbReference type="InterPro" id="IPR001356">
    <property type="entry name" value="HD"/>
</dbReference>
<dbReference type="Gene3D" id="1.10.10.60">
    <property type="entry name" value="Homeodomain-like"/>
    <property type="match status" value="1"/>
</dbReference>
<dbReference type="GO" id="GO:0000981">
    <property type="term" value="F:DNA-binding transcription factor activity, RNA polymerase II-specific"/>
    <property type="evidence" value="ECO:0007669"/>
    <property type="project" value="InterPro"/>
</dbReference>
<keyword evidence="2" id="KW-0217">Developmental protein</keyword>
<accession>A0A8I6SPR0</accession>
<dbReference type="OrthoDB" id="6159439at2759"/>
<dbReference type="CDD" id="cd00086">
    <property type="entry name" value="homeodomain"/>
    <property type="match status" value="1"/>
</dbReference>
<dbReference type="GeneID" id="106673590"/>
<evidence type="ECO:0000256" key="6">
    <source>
        <dbReference type="PROSITE-ProRule" id="PRU00108"/>
    </source>
</evidence>
<feature type="domain" description="Homeobox" evidence="9">
    <location>
        <begin position="69"/>
        <end position="129"/>
    </location>
</feature>
<organism evidence="10 11">
    <name type="scientific">Cimex lectularius</name>
    <name type="common">Bed bug</name>
    <name type="synonym">Acanthia lectularia</name>
    <dbReference type="NCBI Taxonomy" id="79782"/>
    <lineage>
        <taxon>Eukaryota</taxon>
        <taxon>Metazoa</taxon>
        <taxon>Ecdysozoa</taxon>
        <taxon>Arthropoda</taxon>
        <taxon>Hexapoda</taxon>
        <taxon>Insecta</taxon>
        <taxon>Pterygota</taxon>
        <taxon>Neoptera</taxon>
        <taxon>Paraneoptera</taxon>
        <taxon>Hemiptera</taxon>
        <taxon>Heteroptera</taxon>
        <taxon>Panheteroptera</taxon>
        <taxon>Cimicomorpha</taxon>
        <taxon>Cimicidae</taxon>
        <taxon>Cimex</taxon>
    </lineage>
</organism>
<evidence type="ECO:0000313" key="11">
    <source>
        <dbReference type="Proteomes" id="UP000494040"/>
    </source>
</evidence>
<comment type="subcellular location">
    <subcellularLocation>
        <location evidence="1 6 7">Nucleus</location>
    </subcellularLocation>
</comment>
<feature type="region of interest" description="Disordered" evidence="8">
    <location>
        <begin position="197"/>
        <end position="221"/>
    </location>
</feature>
<dbReference type="AlphaFoldDB" id="A0A8I6SPR0"/>
<dbReference type="GO" id="GO:0000977">
    <property type="term" value="F:RNA polymerase II transcription regulatory region sequence-specific DNA binding"/>
    <property type="evidence" value="ECO:0007669"/>
    <property type="project" value="TreeGrafter"/>
</dbReference>
<keyword evidence="11" id="KW-1185">Reference proteome</keyword>
<dbReference type="PROSITE" id="PS50071">
    <property type="entry name" value="HOMEOBOX_2"/>
    <property type="match status" value="1"/>
</dbReference>
<evidence type="ECO:0000256" key="3">
    <source>
        <dbReference type="ARBA" id="ARBA00023125"/>
    </source>
</evidence>
<dbReference type="InterPro" id="IPR050649">
    <property type="entry name" value="Paired_Homeobox_TFs"/>
</dbReference>
<feature type="DNA-binding region" description="Homeobox" evidence="6">
    <location>
        <begin position="71"/>
        <end position="130"/>
    </location>
</feature>